<evidence type="ECO:0000256" key="5">
    <source>
        <dbReference type="ARBA" id="ARBA00023124"/>
    </source>
</evidence>
<keyword evidence="10" id="KW-1185">Reference proteome</keyword>
<keyword evidence="5" id="KW-0190">Covalent protein-DNA linkage</keyword>
<name>A0A4P9C8S3_EUBML</name>
<dbReference type="Gene3D" id="3.90.1680.10">
    <property type="entry name" value="SOS response associated peptidase-like"/>
    <property type="match status" value="1"/>
</dbReference>
<evidence type="ECO:0000256" key="7">
    <source>
        <dbReference type="ARBA" id="ARBA00023239"/>
    </source>
</evidence>
<keyword evidence="4 8" id="KW-0378">Hydrolase</keyword>
<dbReference type="PANTHER" id="PTHR13604:SF0">
    <property type="entry name" value="ABASIC SITE PROCESSING PROTEIN HMCES"/>
    <property type="match status" value="1"/>
</dbReference>
<evidence type="ECO:0000313" key="10">
    <source>
        <dbReference type="Proteomes" id="UP000218387"/>
    </source>
</evidence>
<comment type="similarity">
    <text evidence="1 8">Belongs to the SOS response-associated peptidase family.</text>
</comment>
<keyword evidence="7" id="KW-0456">Lyase</keyword>
<evidence type="ECO:0000256" key="1">
    <source>
        <dbReference type="ARBA" id="ARBA00008136"/>
    </source>
</evidence>
<dbReference type="PANTHER" id="PTHR13604">
    <property type="entry name" value="DC12-RELATED"/>
    <property type="match status" value="1"/>
</dbReference>
<dbReference type="GO" id="GO:0016829">
    <property type="term" value="F:lyase activity"/>
    <property type="evidence" value="ECO:0007669"/>
    <property type="project" value="UniProtKB-KW"/>
</dbReference>
<dbReference type="EC" id="3.4.-.-" evidence="8"/>
<evidence type="ECO:0000256" key="2">
    <source>
        <dbReference type="ARBA" id="ARBA00022670"/>
    </source>
</evidence>
<evidence type="ECO:0000256" key="3">
    <source>
        <dbReference type="ARBA" id="ARBA00022763"/>
    </source>
</evidence>
<dbReference type="InterPro" id="IPR003738">
    <property type="entry name" value="SRAP"/>
</dbReference>
<dbReference type="GO" id="GO:0008233">
    <property type="term" value="F:peptidase activity"/>
    <property type="evidence" value="ECO:0007669"/>
    <property type="project" value="UniProtKB-KW"/>
</dbReference>
<accession>A0A4P9C8S3</accession>
<keyword evidence="3" id="KW-0227">DNA damage</keyword>
<proteinExistence type="inferred from homology"/>
<evidence type="ECO:0000256" key="6">
    <source>
        <dbReference type="ARBA" id="ARBA00023125"/>
    </source>
</evidence>
<gene>
    <name evidence="9" type="ORF">CPZ25_006910</name>
</gene>
<dbReference type="EMBL" id="CP029487">
    <property type="protein sequence ID" value="QCT71065.1"/>
    <property type="molecule type" value="Genomic_DNA"/>
</dbReference>
<dbReference type="RefSeq" id="WP_096919951.1">
    <property type="nucleotide sequence ID" value="NZ_CP029487.1"/>
</dbReference>
<dbReference type="AlphaFoldDB" id="A0A4P9C8S3"/>
<sequence>MCGRYVLYSDKEQAEIREIIEEVNRKHNLAVKKGDIYPSNMAPIYAPTPDQNGKSLEVMKWGYEVSFRKGLLINARSETILEKKTFKKDFLERRCIVPAIGFYEWDKEKNKYIFQAEDDEALYIGGVFRQHENESEYVILTKAPVEPVVAIHDRMPVIIPHSKAEEWLYDANAAMGMVTQDYVPLDCQIAEK</sequence>
<dbReference type="GO" id="GO:0006508">
    <property type="term" value="P:proteolysis"/>
    <property type="evidence" value="ECO:0007669"/>
    <property type="project" value="UniProtKB-KW"/>
</dbReference>
<dbReference type="KEGG" id="emt:CPZ25_006910"/>
<dbReference type="InterPro" id="IPR036590">
    <property type="entry name" value="SRAP-like"/>
</dbReference>
<dbReference type="SUPFAM" id="SSF143081">
    <property type="entry name" value="BB1717-like"/>
    <property type="match status" value="1"/>
</dbReference>
<keyword evidence="2 8" id="KW-0645">Protease</keyword>
<evidence type="ECO:0000256" key="8">
    <source>
        <dbReference type="RuleBase" id="RU364100"/>
    </source>
</evidence>
<evidence type="ECO:0000313" key="9">
    <source>
        <dbReference type="EMBL" id="QCT71065.1"/>
    </source>
</evidence>
<evidence type="ECO:0000256" key="4">
    <source>
        <dbReference type="ARBA" id="ARBA00022801"/>
    </source>
</evidence>
<organism evidence="9 10">
    <name type="scientific">Eubacterium maltosivorans</name>
    <dbReference type="NCBI Taxonomy" id="2041044"/>
    <lineage>
        <taxon>Bacteria</taxon>
        <taxon>Bacillati</taxon>
        <taxon>Bacillota</taxon>
        <taxon>Clostridia</taxon>
        <taxon>Eubacteriales</taxon>
        <taxon>Eubacteriaceae</taxon>
        <taxon>Eubacterium</taxon>
    </lineage>
</organism>
<dbReference type="Pfam" id="PF02586">
    <property type="entry name" value="SRAP"/>
    <property type="match status" value="1"/>
</dbReference>
<dbReference type="GO" id="GO:0106300">
    <property type="term" value="P:protein-DNA covalent cross-linking repair"/>
    <property type="evidence" value="ECO:0007669"/>
    <property type="project" value="InterPro"/>
</dbReference>
<keyword evidence="6" id="KW-0238">DNA-binding</keyword>
<dbReference type="GO" id="GO:0003697">
    <property type="term" value="F:single-stranded DNA binding"/>
    <property type="evidence" value="ECO:0007669"/>
    <property type="project" value="InterPro"/>
</dbReference>
<reference evidence="9 10" key="1">
    <citation type="submission" date="2018-05" db="EMBL/GenBank/DDBJ databases">
        <title>Genome comparison of Eubacterium sp.</title>
        <authorList>
            <person name="Feng Y."/>
            <person name="Sanchez-Andrea I."/>
            <person name="Stams A.J.M."/>
            <person name="De Vos W.M."/>
        </authorList>
    </citation>
    <scope>NUCLEOTIDE SEQUENCE [LARGE SCALE GENOMIC DNA]</scope>
    <source>
        <strain evidence="9 10">YI</strain>
    </source>
</reference>
<dbReference type="Proteomes" id="UP000218387">
    <property type="component" value="Chromosome"/>
</dbReference>
<protein>
    <recommendedName>
        <fullName evidence="8">Abasic site processing protein</fullName>
        <ecNumber evidence="8">3.4.-.-</ecNumber>
    </recommendedName>
</protein>